<keyword evidence="14" id="KW-1185">Reference proteome</keyword>
<dbReference type="InterPro" id="IPR015500">
    <property type="entry name" value="Peptidase_S8_subtilisin-rel"/>
</dbReference>
<evidence type="ECO:0000259" key="12">
    <source>
        <dbReference type="Pfam" id="PF02225"/>
    </source>
</evidence>
<dbReference type="Pfam" id="PF00082">
    <property type="entry name" value="Peptidase_S8"/>
    <property type="match status" value="1"/>
</dbReference>
<evidence type="ECO:0000256" key="6">
    <source>
        <dbReference type="ARBA" id="ARBA00022801"/>
    </source>
</evidence>
<dbReference type="SUPFAM" id="SSF52743">
    <property type="entry name" value="Subtilisin-like"/>
    <property type="match status" value="1"/>
</dbReference>
<evidence type="ECO:0000256" key="8">
    <source>
        <dbReference type="PIRSR" id="PIRSR615500-1"/>
    </source>
</evidence>
<dbReference type="GO" id="GO:0004252">
    <property type="term" value="F:serine-type endopeptidase activity"/>
    <property type="evidence" value="ECO:0007669"/>
    <property type="project" value="UniProtKB-UniRule"/>
</dbReference>
<evidence type="ECO:0000313" key="14">
    <source>
        <dbReference type="Proteomes" id="UP000324351"/>
    </source>
</evidence>
<evidence type="ECO:0000256" key="1">
    <source>
        <dbReference type="ARBA" id="ARBA00011073"/>
    </source>
</evidence>
<gene>
    <name evidence="13" type="ORF">F0U47_05515</name>
</gene>
<feature type="domain" description="PA" evidence="12">
    <location>
        <begin position="406"/>
        <end position="484"/>
    </location>
</feature>
<dbReference type="InterPro" id="IPR046450">
    <property type="entry name" value="PA_dom_sf"/>
</dbReference>
<feature type="active site" description="Charge relay system" evidence="8 9">
    <location>
        <position position="175"/>
    </location>
</feature>
<comment type="caution">
    <text evidence="13">The sequence shown here is derived from an EMBL/GenBank/DDBJ whole genome shotgun (WGS) entry which is preliminary data.</text>
</comment>
<dbReference type="AlphaFoldDB" id="A0A5B1M604"/>
<name>A0A5B1M604_9ACTN</name>
<accession>A0A5B1M604</accession>
<dbReference type="InterPro" id="IPR003137">
    <property type="entry name" value="PA_domain"/>
</dbReference>
<dbReference type="Gene3D" id="3.40.50.200">
    <property type="entry name" value="Peptidase S8/S53 domain"/>
    <property type="match status" value="2"/>
</dbReference>
<dbReference type="InterPro" id="IPR036852">
    <property type="entry name" value="Peptidase_S8/S53_dom_sf"/>
</dbReference>
<keyword evidence="3" id="KW-0964">Secreted</keyword>
<dbReference type="InterPro" id="IPR000209">
    <property type="entry name" value="Peptidase_S8/S53_dom"/>
</dbReference>
<dbReference type="PANTHER" id="PTHR43806:SF11">
    <property type="entry name" value="CEREVISIN-RELATED"/>
    <property type="match status" value="1"/>
</dbReference>
<evidence type="ECO:0000256" key="7">
    <source>
        <dbReference type="ARBA" id="ARBA00022825"/>
    </source>
</evidence>
<dbReference type="SUPFAM" id="SSF52025">
    <property type="entry name" value="PA domain"/>
    <property type="match status" value="1"/>
</dbReference>
<evidence type="ECO:0000256" key="5">
    <source>
        <dbReference type="ARBA" id="ARBA00022729"/>
    </source>
</evidence>
<evidence type="ECO:0000259" key="11">
    <source>
        <dbReference type="Pfam" id="PF00082"/>
    </source>
</evidence>
<dbReference type="Proteomes" id="UP000324351">
    <property type="component" value="Unassembled WGS sequence"/>
</dbReference>
<keyword evidence="6 9" id="KW-0378">Hydrolase</keyword>
<organism evidence="13 14">
    <name type="scientific">Nocardioides antri</name>
    <dbReference type="NCBI Taxonomy" id="2607659"/>
    <lineage>
        <taxon>Bacteria</taxon>
        <taxon>Bacillati</taxon>
        <taxon>Actinomycetota</taxon>
        <taxon>Actinomycetes</taxon>
        <taxon>Propionibacteriales</taxon>
        <taxon>Nocardioidaceae</taxon>
        <taxon>Nocardioides</taxon>
    </lineage>
</organism>
<dbReference type="Pfam" id="PF02225">
    <property type="entry name" value="PA"/>
    <property type="match status" value="1"/>
</dbReference>
<dbReference type="RefSeq" id="WP_149749319.1">
    <property type="nucleotide sequence ID" value="NZ_VUJW01000002.1"/>
</dbReference>
<keyword evidence="2" id="KW-0134">Cell wall</keyword>
<dbReference type="CDD" id="cd04818">
    <property type="entry name" value="PA_subtilisin_1"/>
    <property type="match status" value="1"/>
</dbReference>
<dbReference type="Gene3D" id="3.50.30.30">
    <property type="match status" value="1"/>
</dbReference>
<protein>
    <submittedName>
        <fullName evidence="13">S8 family serine peptidase</fullName>
    </submittedName>
</protein>
<dbReference type="PRINTS" id="PR00723">
    <property type="entry name" value="SUBTILISIN"/>
</dbReference>
<keyword evidence="5 10" id="KW-0732">Signal</keyword>
<dbReference type="PROSITE" id="PS51892">
    <property type="entry name" value="SUBTILASE"/>
    <property type="match status" value="1"/>
</dbReference>
<evidence type="ECO:0000256" key="4">
    <source>
        <dbReference type="ARBA" id="ARBA00022670"/>
    </source>
</evidence>
<dbReference type="GO" id="GO:0006508">
    <property type="term" value="P:proteolysis"/>
    <property type="evidence" value="ECO:0007669"/>
    <property type="project" value="UniProtKB-KW"/>
</dbReference>
<feature type="signal peptide" evidence="10">
    <location>
        <begin position="1"/>
        <end position="31"/>
    </location>
</feature>
<keyword evidence="4 9" id="KW-0645">Protease</keyword>
<dbReference type="PROSITE" id="PS00136">
    <property type="entry name" value="SUBTILASE_ASP"/>
    <property type="match status" value="1"/>
</dbReference>
<feature type="chain" id="PRO_5038840620" evidence="10">
    <location>
        <begin position="32"/>
        <end position="746"/>
    </location>
</feature>
<evidence type="ECO:0000256" key="9">
    <source>
        <dbReference type="PROSITE-ProRule" id="PRU01240"/>
    </source>
</evidence>
<dbReference type="PANTHER" id="PTHR43806">
    <property type="entry name" value="PEPTIDASE S8"/>
    <property type="match status" value="1"/>
</dbReference>
<evidence type="ECO:0000256" key="2">
    <source>
        <dbReference type="ARBA" id="ARBA00022512"/>
    </source>
</evidence>
<evidence type="ECO:0000313" key="13">
    <source>
        <dbReference type="EMBL" id="KAA1428382.1"/>
    </source>
</evidence>
<sequence>MKKPLVAMAATLVLGAAGALPGMASSGPDVAAPPRATNPAYALVQLTGAPLSTAAATRPQGGKKINFRSAAVRNHRADLAAERNRFRSWLRANAPSARITGEFDLAVNAVAVKLNGTSLRRLRSAPGVRFVEKQGVFRAVAHEDPDLSLSHVDQAWTAVGGEANAGAGVDVAIIDSGIDVTHPCFDDAGYPAVQQSGDPDLTNNKVVVAKAYGNKLAKQGFDASDQNGHGTHVAGTVACNAHTPSMVDGVDIPYDMSGIAPRAVLGNYNVFPGTTGSARSEDILEAMEDAYEDGFDVANMSLGGARNDGGGAFLLDRAVDNLDRANMVVAVAAGNDGPGYFTVHYPGAAPRALTAGASTVGHGVINTATVAGVEYEVVVGEFGELESDLTAPLDVVPAAGLPHGLSTACDTDPPLPDLTGKIALLGRGNCDFTVKMRNAQNAGAVGVIMVDHTEEPPFVMAHNGLEPVPTIPGVMVRLSDGAEIDDHEGAPATLHALGTYVHDPAATNLMAGFSSQGPTHGDLLIKPDVVAPGADVLSAQPAWACSAPPCFSFLGGTSMATPHLAGAAAVVRGDHPGWTAAQVRSAIVNTAQEGLLRHPETGEVTDDPLITGSGLLDVAAAVDAVAGVAPVSKSFGAWSSGAGGSRTATITVTNLSGSPQTFTAAVEDTAADGVRFTGARTFTLAPGQSGTVAVTAAAAKGAPDGHKFATLRVSKAGGEVAHARLYTLVGEGDRAPGQHQLPPPFA</sequence>
<feature type="domain" description="Peptidase S8/S53" evidence="11">
    <location>
        <begin position="166"/>
        <end position="593"/>
    </location>
</feature>
<keyword evidence="7 9" id="KW-0720">Serine protease</keyword>
<proteinExistence type="inferred from homology"/>
<evidence type="ECO:0000256" key="10">
    <source>
        <dbReference type="SAM" id="SignalP"/>
    </source>
</evidence>
<evidence type="ECO:0000256" key="3">
    <source>
        <dbReference type="ARBA" id="ARBA00022525"/>
    </source>
</evidence>
<reference evidence="13 14" key="1">
    <citation type="submission" date="2019-09" db="EMBL/GenBank/DDBJ databases">
        <title>Nocardioides panacisoli sp. nov., isolated from the soil of a ginseng field.</title>
        <authorList>
            <person name="Cho C."/>
        </authorList>
    </citation>
    <scope>NUCLEOTIDE SEQUENCE [LARGE SCALE GENOMIC DNA]</scope>
    <source>
        <strain evidence="13 14">BN140041</strain>
    </source>
</reference>
<feature type="active site" description="Charge relay system" evidence="8 9">
    <location>
        <position position="229"/>
    </location>
</feature>
<feature type="active site" description="Charge relay system" evidence="8 9">
    <location>
        <position position="558"/>
    </location>
</feature>
<dbReference type="InterPro" id="IPR050131">
    <property type="entry name" value="Peptidase_S8_subtilisin-like"/>
</dbReference>
<dbReference type="InterPro" id="IPR023827">
    <property type="entry name" value="Peptidase_S8_Asp-AS"/>
</dbReference>
<comment type="similarity">
    <text evidence="1 9">Belongs to the peptidase S8 family.</text>
</comment>
<reference evidence="13 14" key="2">
    <citation type="submission" date="2019-09" db="EMBL/GenBank/DDBJ databases">
        <authorList>
            <person name="Jin C."/>
        </authorList>
    </citation>
    <scope>NUCLEOTIDE SEQUENCE [LARGE SCALE GENOMIC DNA]</scope>
    <source>
        <strain evidence="13 14">BN140041</strain>
    </source>
</reference>
<dbReference type="EMBL" id="VUJW01000002">
    <property type="protein sequence ID" value="KAA1428382.1"/>
    <property type="molecule type" value="Genomic_DNA"/>
</dbReference>